<dbReference type="Proteomes" id="UP000799776">
    <property type="component" value="Unassembled WGS sequence"/>
</dbReference>
<keyword evidence="2" id="KW-1185">Reference proteome</keyword>
<gene>
    <name evidence="1" type="ORF">K490DRAFT_32490</name>
</gene>
<comment type="caution">
    <text evidence="1">The sequence shown here is derived from an EMBL/GenBank/DDBJ whole genome shotgun (WGS) entry which is preliminary data.</text>
</comment>
<dbReference type="AlphaFoldDB" id="A0A9P4LZ51"/>
<dbReference type="OrthoDB" id="5271495at2759"/>
<evidence type="ECO:0000313" key="1">
    <source>
        <dbReference type="EMBL" id="KAF2092276.1"/>
    </source>
</evidence>
<dbReference type="EMBL" id="ML978711">
    <property type="protein sequence ID" value="KAF2092276.1"/>
    <property type="molecule type" value="Genomic_DNA"/>
</dbReference>
<protein>
    <submittedName>
        <fullName evidence="1">Uncharacterized protein</fullName>
    </submittedName>
</protein>
<accession>A0A9P4LZ51</accession>
<name>A0A9P4LZ51_9PEZI</name>
<evidence type="ECO:0000313" key="2">
    <source>
        <dbReference type="Proteomes" id="UP000799776"/>
    </source>
</evidence>
<sequence length="149" mass="16990">MSGEYQLSIILYDQDGESIDGSHWGLIFHMDDSEVGNLFHVTLLDPKLQVYQLDQRHGYLIHSKNSSGYFNVARISQYQCVWAAGIIEKETIPVDATATCKEWVLNCLISLEVEELVPAGTSLWLEPLLKLPLEDIVDRLEDKWHCLKS</sequence>
<proteinExistence type="predicted"/>
<reference evidence="1" key="1">
    <citation type="journal article" date="2020" name="Stud. Mycol.">
        <title>101 Dothideomycetes genomes: a test case for predicting lifestyles and emergence of pathogens.</title>
        <authorList>
            <person name="Haridas S."/>
            <person name="Albert R."/>
            <person name="Binder M."/>
            <person name="Bloem J."/>
            <person name="Labutti K."/>
            <person name="Salamov A."/>
            <person name="Andreopoulos B."/>
            <person name="Baker S."/>
            <person name="Barry K."/>
            <person name="Bills G."/>
            <person name="Bluhm B."/>
            <person name="Cannon C."/>
            <person name="Castanera R."/>
            <person name="Culley D."/>
            <person name="Daum C."/>
            <person name="Ezra D."/>
            <person name="Gonzalez J."/>
            <person name="Henrissat B."/>
            <person name="Kuo A."/>
            <person name="Liang C."/>
            <person name="Lipzen A."/>
            <person name="Lutzoni F."/>
            <person name="Magnuson J."/>
            <person name="Mondo S."/>
            <person name="Nolan M."/>
            <person name="Ohm R."/>
            <person name="Pangilinan J."/>
            <person name="Park H.-J."/>
            <person name="Ramirez L."/>
            <person name="Alfaro M."/>
            <person name="Sun H."/>
            <person name="Tritt A."/>
            <person name="Yoshinaga Y."/>
            <person name="Zwiers L.-H."/>
            <person name="Turgeon B."/>
            <person name="Goodwin S."/>
            <person name="Spatafora J."/>
            <person name="Crous P."/>
            <person name="Grigoriev I."/>
        </authorList>
    </citation>
    <scope>NUCLEOTIDE SEQUENCE</scope>
    <source>
        <strain evidence="1">CBS 121410</strain>
    </source>
</reference>
<organism evidence="1 2">
    <name type="scientific">Saccharata proteae CBS 121410</name>
    <dbReference type="NCBI Taxonomy" id="1314787"/>
    <lineage>
        <taxon>Eukaryota</taxon>
        <taxon>Fungi</taxon>
        <taxon>Dikarya</taxon>
        <taxon>Ascomycota</taxon>
        <taxon>Pezizomycotina</taxon>
        <taxon>Dothideomycetes</taxon>
        <taxon>Dothideomycetes incertae sedis</taxon>
        <taxon>Botryosphaeriales</taxon>
        <taxon>Saccharataceae</taxon>
        <taxon>Saccharata</taxon>
    </lineage>
</organism>